<keyword evidence="8 9" id="KW-0472">Membrane</keyword>
<dbReference type="InterPro" id="IPR036291">
    <property type="entry name" value="NAD(P)-bd_dom_sf"/>
</dbReference>
<evidence type="ECO:0000256" key="9">
    <source>
        <dbReference type="SAM" id="Phobius"/>
    </source>
</evidence>
<comment type="caution">
    <text evidence="12">The sequence shown here is derived from an EMBL/GenBank/DDBJ whole genome shotgun (WGS) entry which is preliminary data.</text>
</comment>
<keyword evidence="7" id="KW-0406">Ion transport</keyword>
<evidence type="ECO:0000256" key="3">
    <source>
        <dbReference type="ARBA" id="ARBA00022449"/>
    </source>
</evidence>
<name>A0A928Z4U4_9CYAN</name>
<dbReference type="Pfam" id="PF00999">
    <property type="entry name" value="Na_H_Exchanger"/>
    <property type="match status" value="1"/>
</dbReference>
<dbReference type="Gene3D" id="1.20.1530.20">
    <property type="match status" value="1"/>
</dbReference>
<feature type="transmembrane region" description="Helical" evidence="9">
    <location>
        <begin position="116"/>
        <end position="136"/>
    </location>
</feature>
<dbReference type="SUPFAM" id="SSF51735">
    <property type="entry name" value="NAD(P)-binding Rossmann-fold domains"/>
    <property type="match status" value="1"/>
</dbReference>
<feature type="transmembrane region" description="Helical" evidence="9">
    <location>
        <begin position="157"/>
        <end position="177"/>
    </location>
</feature>
<evidence type="ECO:0000313" key="13">
    <source>
        <dbReference type="Proteomes" id="UP000625316"/>
    </source>
</evidence>
<dbReference type="PANTHER" id="PTHR32507:SF0">
    <property type="entry name" value="NA(+)_H(+) ANTIPORTER 2-RELATED"/>
    <property type="match status" value="1"/>
</dbReference>
<organism evidence="12 13">
    <name type="scientific">Romeriopsis navalis LEGE 11480</name>
    <dbReference type="NCBI Taxonomy" id="2777977"/>
    <lineage>
        <taxon>Bacteria</taxon>
        <taxon>Bacillati</taxon>
        <taxon>Cyanobacteriota</taxon>
        <taxon>Cyanophyceae</taxon>
        <taxon>Leptolyngbyales</taxon>
        <taxon>Leptolyngbyaceae</taxon>
        <taxon>Romeriopsis</taxon>
        <taxon>Romeriopsis navalis</taxon>
    </lineage>
</organism>
<feature type="transmembrane region" description="Helical" evidence="9">
    <location>
        <begin position="303"/>
        <end position="322"/>
    </location>
</feature>
<feature type="transmembrane region" description="Helical" evidence="9">
    <location>
        <begin position="91"/>
        <end position="110"/>
    </location>
</feature>
<feature type="transmembrane region" description="Helical" evidence="9">
    <location>
        <begin position="334"/>
        <end position="357"/>
    </location>
</feature>
<dbReference type="PANTHER" id="PTHR32507">
    <property type="entry name" value="NA(+)/H(+) ANTIPORTER 1"/>
    <property type="match status" value="1"/>
</dbReference>
<keyword evidence="13" id="KW-1185">Reference proteome</keyword>
<sequence>MNAPLNLTLQIILTVVAGIGAQVLAEFLLVPGIVFLLLFGILLGPSFSGLLSPEMFGEGLEVIVALLVAIVLFEGGFSLKLKELSKVSVSLRNLVTVGTVVNLLGGAAAAHWLSEFPWPIAFLFGALVVVTGPVTINSILKQVKVDRSVATILEGEGVFIDPLGAILAFAILNVVLNGNPNPLFVMGDLVLRLGIGAAIGGIAGWLLGQILQRGTFLSDDLKALVVLAGVWGSFGISQTLRSEAGLMAVVTSGIFLRNLELSEERLLKRFKGQLTTLSVSVLFILLAADLPIASVFALGWEGVATVLVLMFVIRPAYVWLCTRKSALNWRQKTFIAWIAPRGIVSASVASLFAILLTQNGINGGDATKALVFLTILMTVFLQALTAPWLANWLEITSTQATGIVIVGANPISMLIANQFLQQGEYVAILTTDEAKVKIAPQENLQISTSSAIAPEALEEVGIEGLGTFLALTESSNVNAVIAKQAAEEFGPPRVVAAFPSDAESASAGAVKQAFNAKFDCETWIGYAQAGALRFGCTALQADSAAQQAHIQSLIESGMLLPLMLQQADKLTVATVGLDLDQDGQLFYLFHDPKPKLLKRLSGGSQPLLVAEQLVEVETIPVPEPVLEPEPEAVVELTPEIALTPTVELPLDEA</sequence>
<dbReference type="EMBL" id="JADEXQ010000140">
    <property type="protein sequence ID" value="MBE9032986.1"/>
    <property type="molecule type" value="Genomic_DNA"/>
</dbReference>
<evidence type="ECO:0000256" key="8">
    <source>
        <dbReference type="ARBA" id="ARBA00023136"/>
    </source>
</evidence>
<keyword evidence="5 9" id="KW-0812">Transmembrane</keyword>
<evidence type="ECO:0000259" key="10">
    <source>
        <dbReference type="Pfam" id="PF00999"/>
    </source>
</evidence>
<accession>A0A928Z4U4</accession>
<feature type="domain" description="Cation/H+ exchanger transmembrane" evidence="10">
    <location>
        <begin position="13"/>
        <end position="392"/>
    </location>
</feature>
<dbReference type="Pfam" id="PF02254">
    <property type="entry name" value="TrkA_N"/>
    <property type="match status" value="1"/>
</dbReference>
<feature type="domain" description="RCK N-terminal" evidence="11">
    <location>
        <begin position="403"/>
        <end position="501"/>
    </location>
</feature>
<gene>
    <name evidence="12" type="ORF">IQ266_24930</name>
</gene>
<dbReference type="GO" id="GO:1902600">
    <property type="term" value="P:proton transmembrane transport"/>
    <property type="evidence" value="ECO:0007669"/>
    <property type="project" value="InterPro"/>
</dbReference>
<dbReference type="Gene3D" id="3.40.50.720">
    <property type="entry name" value="NAD(P)-binding Rossmann-like Domain"/>
    <property type="match status" value="1"/>
</dbReference>
<evidence type="ECO:0000256" key="6">
    <source>
        <dbReference type="ARBA" id="ARBA00022989"/>
    </source>
</evidence>
<comment type="subcellular location">
    <subcellularLocation>
        <location evidence="1">Cell membrane</location>
        <topology evidence="1">Multi-pass membrane protein</topology>
    </subcellularLocation>
</comment>
<protein>
    <submittedName>
        <fullName evidence="12">Cation:proton antiporter</fullName>
    </submittedName>
</protein>
<keyword evidence="3" id="KW-0050">Antiport</keyword>
<keyword evidence="6 9" id="KW-1133">Transmembrane helix</keyword>
<keyword evidence="4" id="KW-1003">Cell membrane</keyword>
<dbReference type="GO" id="GO:0006813">
    <property type="term" value="P:potassium ion transport"/>
    <property type="evidence" value="ECO:0007669"/>
    <property type="project" value="InterPro"/>
</dbReference>
<dbReference type="AlphaFoldDB" id="A0A928Z4U4"/>
<dbReference type="GO" id="GO:0005886">
    <property type="term" value="C:plasma membrane"/>
    <property type="evidence" value="ECO:0007669"/>
    <property type="project" value="UniProtKB-SubCell"/>
</dbReference>
<dbReference type="GO" id="GO:0015297">
    <property type="term" value="F:antiporter activity"/>
    <property type="evidence" value="ECO:0007669"/>
    <property type="project" value="UniProtKB-KW"/>
</dbReference>
<evidence type="ECO:0000313" key="12">
    <source>
        <dbReference type="EMBL" id="MBE9032986.1"/>
    </source>
</evidence>
<dbReference type="InterPro" id="IPR003148">
    <property type="entry name" value="RCK_N"/>
</dbReference>
<reference evidence="12" key="1">
    <citation type="submission" date="2020-10" db="EMBL/GenBank/DDBJ databases">
        <authorList>
            <person name="Castelo-Branco R."/>
            <person name="Eusebio N."/>
            <person name="Adriana R."/>
            <person name="Vieira A."/>
            <person name="Brugerolle De Fraissinette N."/>
            <person name="Rezende De Castro R."/>
            <person name="Schneider M.P."/>
            <person name="Vasconcelos V."/>
            <person name="Leao P.N."/>
        </authorList>
    </citation>
    <scope>NUCLEOTIDE SEQUENCE</scope>
    <source>
        <strain evidence="12">LEGE 11480</strain>
    </source>
</reference>
<evidence type="ECO:0000256" key="4">
    <source>
        <dbReference type="ARBA" id="ARBA00022475"/>
    </source>
</evidence>
<evidence type="ECO:0000256" key="1">
    <source>
        <dbReference type="ARBA" id="ARBA00004651"/>
    </source>
</evidence>
<feature type="transmembrane region" description="Helical" evidence="9">
    <location>
        <begin position="62"/>
        <end position="79"/>
    </location>
</feature>
<evidence type="ECO:0000256" key="7">
    <source>
        <dbReference type="ARBA" id="ARBA00023065"/>
    </source>
</evidence>
<evidence type="ECO:0000256" key="2">
    <source>
        <dbReference type="ARBA" id="ARBA00022448"/>
    </source>
</evidence>
<dbReference type="InterPro" id="IPR038770">
    <property type="entry name" value="Na+/solute_symporter_sf"/>
</dbReference>
<feature type="transmembrane region" description="Helical" evidence="9">
    <location>
        <begin position="189"/>
        <end position="208"/>
    </location>
</feature>
<proteinExistence type="predicted"/>
<dbReference type="InterPro" id="IPR006153">
    <property type="entry name" value="Cation/H_exchanger_TM"/>
</dbReference>
<dbReference type="Proteomes" id="UP000625316">
    <property type="component" value="Unassembled WGS sequence"/>
</dbReference>
<keyword evidence="2" id="KW-0813">Transport</keyword>
<evidence type="ECO:0000256" key="5">
    <source>
        <dbReference type="ARBA" id="ARBA00022692"/>
    </source>
</evidence>
<evidence type="ECO:0000259" key="11">
    <source>
        <dbReference type="Pfam" id="PF02254"/>
    </source>
</evidence>
<feature type="transmembrane region" description="Helical" evidence="9">
    <location>
        <begin position="369"/>
        <end position="390"/>
    </location>
</feature>
<feature type="transmembrane region" description="Helical" evidence="9">
    <location>
        <begin position="274"/>
        <end position="297"/>
    </location>
</feature>
<feature type="transmembrane region" description="Helical" evidence="9">
    <location>
        <begin position="12"/>
        <end position="42"/>
    </location>
</feature>
<dbReference type="RefSeq" id="WP_264327798.1">
    <property type="nucleotide sequence ID" value="NZ_JADEXQ010000140.1"/>
</dbReference>